<dbReference type="InterPro" id="IPR051131">
    <property type="entry name" value="NEK_Ser/Thr_kinase_NIMA"/>
</dbReference>
<sequence>MERYTKVRNIGKGNMGACTLARNNEDGRHYVIKQVDLGKLNKKERQQSLNEAKLLSSLRHPNVINYVDSFLARKSDHLCIVMEFADGGDLSNKVKNAHGVHFSQEQVLDWAIQIALALQHITAKRILHRDVKTQNVFLTSDGLCKLGDFGIARTLASTFDQAHTFVGTPYYLSPELILERPYDAMSDTWAFGVCLYEMMALKHPFNANDMKSLMQRILKVQYDPPPTTYSPELRNIVTRLLTKDPAQRMKLSEMLEAPILVNRMKQWLQGGILPSRYISSLVRHKLLPPVVMASVQPANPATDSSQLPTIGNSRRRQQQQQQPEPMPSERRGAPASNSPVPSHQQHQQPAPAQQRVHHLGGNPMRRADGDVRTEFRDVRLKPKPPPGVAPMPSRDPTLLNPHAGGGVHQAPQMMPQHSGQPQAVQRPARGALPALGGDRRGSDAPSRMPPRLAGVPQQSRAMPEPMPRRLPAVGQLPQAGQAPQHRW</sequence>
<dbReference type="PANTHER" id="PTHR44899">
    <property type="entry name" value="CAMK FAMILY PROTEIN KINASE"/>
    <property type="match status" value="1"/>
</dbReference>
<evidence type="ECO:0000256" key="8">
    <source>
        <dbReference type="ARBA" id="ARBA00048679"/>
    </source>
</evidence>
<evidence type="ECO:0000256" key="2">
    <source>
        <dbReference type="ARBA" id="ARBA00022527"/>
    </source>
</evidence>
<dbReference type="AlphaFoldDB" id="A0A7S1QFW0"/>
<name>A0A7S1QFW0_NEODS</name>
<dbReference type="FunFam" id="3.30.200.20:FF:000631">
    <property type="entry name" value="Serine/threonine-protein kinase NEK"/>
    <property type="match status" value="1"/>
</dbReference>
<dbReference type="SMART" id="SM00220">
    <property type="entry name" value="S_TKc"/>
    <property type="match status" value="1"/>
</dbReference>
<dbReference type="Pfam" id="PF00069">
    <property type="entry name" value="Pkinase"/>
    <property type="match status" value="1"/>
</dbReference>
<dbReference type="EC" id="2.7.11.1" evidence="1"/>
<dbReference type="GO" id="GO:0004674">
    <property type="term" value="F:protein serine/threonine kinase activity"/>
    <property type="evidence" value="ECO:0007669"/>
    <property type="project" value="UniProtKB-KW"/>
</dbReference>
<evidence type="ECO:0000256" key="3">
    <source>
        <dbReference type="ARBA" id="ARBA00022679"/>
    </source>
</evidence>
<dbReference type="PROSITE" id="PS00108">
    <property type="entry name" value="PROTEIN_KINASE_ST"/>
    <property type="match status" value="1"/>
</dbReference>
<feature type="compositionally biased region" description="Basic and acidic residues" evidence="11">
    <location>
        <begin position="365"/>
        <end position="380"/>
    </location>
</feature>
<dbReference type="InterPro" id="IPR011009">
    <property type="entry name" value="Kinase-like_dom_sf"/>
</dbReference>
<keyword evidence="5" id="KW-0418">Kinase</keyword>
<evidence type="ECO:0000256" key="7">
    <source>
        <dbReference type="ARBA" id="ARBA00047899"/>
    </source>
</evidence>
<gene>
    <name evidence="13" type="ORF">NDES1114_LOCUS23734</name>
</gene>
<keyword evidence="2 10" id="KW-0723">Serine/threonine-protein kinase</keyword>
<evidence type="ECO:0000256" key="6">
    <source>
        <dbReference type="ARBA" id="ARBA00022840"/>
    </source>
</evidence>
<feature type="compositionally biased region" description="Polar residues" evidence="11">
    <location>
        <begin position="296"/>
        <end position="312"/>
    </location>
</feature>
<feature type="binding site" evidence="9">
    <location>
        <position position="33"/>
    </location>
    <ligand>
        <name>ATP</name>
        <dbReference type="ChEBI" id="CHEBI:30616"/>
    </ligand>
</feature>
<dbReference type="InterPro" id="IPR000719">
    <property type="entry name" value="Prot_kinase_dom"/>
</dbReference>
<proteinExistence type="inferred from homology"/>
<organism evidence="13">
    <name type="scientific">Neobodo designis</name>
    <name type="common">Flagellated protozoan</name>
    <name type="synonym">Bodo designis</name>
    <dbReference type="NCBI Taxonomy" id="312471"/>
    <lineage>
        <taxon>Eukaryota</taxon>
        <taxon>Discoba</taxon>
        <taxon>Euglenozoa</taxon>
        <taxon>Kinetoplastea</taxon>
        <taxon>Metakinetoplastina</taxon>
        <taxon>Neobodonida</taxon>
        <taxon>Neobodo</taxon>
    </lineage>
</organism>
<protein>
    <recommendedName>
        <fullName evidence="1">non-specific serine/threonine protein kinase</fullName>
        <ecNumber evidence="1">2.7.11.1</ecNumber>
    </recommendedName>
</protein>
<evidence type="ECO:0000256" key="5">
    <source>
        <dbReference type="ARBA" id="ARBA00022777"/>
    </source>
</evidence>
<dbReference type="Gene3D" id="1.10.510.10">
    <property type="entry name" value="Transferase(Phosphotransferase) domain 1"/>
    <property type="match status" value="1"/>
</dbReference>
<dbReference type="InterPro" id="IPR008271">
    <property type="entry name" value="Ser/Thr_kinase_AS"/>
</dbReference>
<dbReference type="PANTHER" id="PTHR44899:SF3">
    <property type="entry name" value="SERINE_THREONINE-PROTEIN KINASE NEK1"/>
    <property type="match status" value="1"/>
</dbReference>
<dbReference type="GO" id="GO:0005524">
    <property type="term" value="F:ATP binding"/>
    <property type="evidence" value="ECO:0007669"/>
    <property type="project" value="UniProtKB-UniRule"/>
</dbReference>
<dbReference type="PROSITE" id="PS00107">
    <property type="entry name" value="PROTEIN_KINASE_ATP"/>
    <property type="match status" value="1"/>
</dbReference>
<evidence type="ECO:0000256" key="11">
    <source>
        <dbReference type="SAM" id="MobiDB-lite"/>
    </source>
</evidence>
<dbReference type="InterPro" id="IPR017441">
    <property type="entry name" value="Protein_kinase_ATP_BS"/>
</dbReference>
<evidence type="ECO:0000256" key="9">
    <source>
        <dbReference type="PROSITE-ProRule" id="PRU10141"/>
    </source>
</evidence>
<dbReference type="PROSITE" id="PS50011">
    <property type="entry name" value="PROTEIN_KINASE_DOM"/>
    <property type="match status" value="1"/>
</dbReference>
<comment type="catalytic activity">
    <reaction evidence="8">
        <text>L-seryl-[protein] + ATP = O-phospho-L-seryl-[protein] + ADP + H(+)</text>
        <dbReference type="Rhea" id="RHEA:17989"/>
        <dbReference type="Rhea" id="RHEA-COMP:9863"/>
        <dbReference type="Rhea" id="RHEA-COMP:11604"/>
        <dbReference type="ChEBI" id="CHEBI:15378"/>
        <dbReference type="ChEBI" id="CHEBI:29999"/>
        <dbReference type="ChEBI" id="CHEBI:30616"/>
        <dbReference type="ChEBI" id="CHEBI:83421"/>
        <dbReference type="ChEBI" id="CHEBI:456216"/>
        <dbReference type="EC" id="2.7.11.1"/>
    </reaction>
</comment>
<dbReference type="CDD" id="cd08215">
    <property type="entry name" value="STKc_Nek"/>
    <property type="match status" value="1"/>
</dbReference>
<evidence type="ECO:0000256" key="1">
    <source>
        <dbReference type="ARBA" id="ARBA00012513"/>
    </source>
</evidence>
<evidence type="ECO:0000256" key="10">
    <source>
        <dbReference type="RuleBase" id="RU000304"/>
    </source>
</evidence>
<accession>A0A7S1QFW0</accession>
<feature type="region of interest" description="Disordered" evidence="11">
    <location>
        <begin position="296"/>
        <end position="487"/>
    </location>
</feature>
<dbReference type="Gene3D" id="3.30.200.20">
    <property type="entry name" value="Phosphorylase Kinase, domain 1"/>
    <property type="match status" value="1"/>
</dbReference>
<evidence type="ECO:0000313" key="13">
    <source>
        <dbReference type="EMBL" id="CAD9133388.1"/>
    </source>
</evidence>
<dbReference type="SUPFAM" id="SSF56112">
    <property type="entry name" value="Protein kinase-like (PK-like)"/>
    <property type="match status" value="1"/>
</dbReference>
<reference evidence="13" key="1">
    <citation type="submission" date="2021-01" db="EMBL/GenBank/DDBJ databases">
        <authorList>
            <person name="Corre E."/>
            <person name="Pelletier E."/>
            <person name="Niang G."/>
            <person name="Scheremetjew M."/>
            <person name="Finn R."/>
            <person name="Kale V."/>
            <person name="Holt S."/>
            <person name="Cochrane G."/>
            <person name="Meng A."/>
            <person name="Brown T."/>
            <person name="Cohen L."/>
        </authorList>
    </citation>
    <scope>NUCLEOTIDE SEQUENCE</scope>
    <source>
        <strain evidence="13">CCAP 1951/1</strain>
    </source>
</reference>
<comment type="catalytic activity">
    <reaction evidence="7">
        <text>L-threonyl-[protein] + ATP = O-phospho-L-threonyl-[protein] + ADP + H(+)</text>
        <dbReference type="Rhea" id="RHEA:46608"/>
        <dbReference type="Rhea" id="RHEA-COMP:11060"/>
        <dbReference type="Rhea" id="RHEA-COMP:11605"/>
        <dbReference type="ChEBI" id="CHEBI:15378"/>
        <dbReference type="ChEBI" id="CHEBI:30013"/>
        <dbReference type="ChEBI" id="CHEBI:30616"/>
        <dbReference type="ChEBI" id="CHEBI:61977"/>
        <dbReference type="ChEBI" id="CHEBI:456216"/>
        <dbReference type="EC" id="2.7.11.1"/>
    </reaction>
</comment>
<feature type="compositionally biased region" description="Low complexity" evidence="11">
    <location>
        <begin position="338"/>
        <end position="354"/>
    </location>
</feature>
<evidence type="ECO:0000259" key="12">
    <source>
        <dbReference type="PROSITE" id="PS50011"/>
    </source>
</evidence>
<comment type="similarity">
    <text evidence="10">Belongs to the protein kinase superfamily.</text>
</comment>
<keyword evidence="4 9" id="KW-0547">Nucleotide-binding</keyword>
<feature type="domain" description="Protein kinase" evidence="12">
    <location>
        <begin position="4"/>
        <end position="260"/>
    </location>
</feature>
<dbReference type="EMBL" id="HBGF01035375">
    <property type="protein sequence ID" value="CAD9133388.1"/>
    <property type="molecule type" value="Transcribed_RNA"/>
</dbReference>
<keyword evidence="3" id="KW-0808">Transferase</keyword>
<keyword evidence="6 9" id="KW-0067">ATP-binding</keyword>
<evidence type="ECO:0000256" key="4">
    <source>
        <dbReference type="ARBA" id="ARBA00022741"/>
    </source>
</evidence>